<accession>A0A963Z6H7</accession>
<sequence length="439" mass="50506">MTTEHVAQLGKSPKRRKSVLRNGIFAQAVRNQMARQAGARKRAEEKEREEREAEFAAKPLVERNAIKLTDLELEWSVLGPLRMITFSVCLGPDGDVARAFADDVETLGFKSQLSFDTDEKQWSLNATRAMEPTAANVTHWEEWFNARVEKCQYSSESEDLVSFEGWRYPKRVAPTFSLEGGRWRDASERERGRILFGQTLGYDPVSLKRQFDYYRSTPMAPPFRLVPSQFLSKARAQRPHNAEPTASKFAQWLYSLYADAYGSPHDRDEGKKAQDAILAARRGAYACVDADVLLASFPEWQLVHNGMQMAQSAIPDYFKIDDLKVFGEALRVLPDLIYRNQRTGEIIIVEIKHSRMAIPSNLWPNIWGQLWCYAQLEQVRESPSVTIIGEVWGDAWAYFKWRRSTSHLVCLRASVRRDSRAPAYDRFFRTLFDIYRGVE</sequence>
<evidence type="ECO:0000313" key="3">
    <source>
        <dbReference type="Proteomes" id="UP000721844"/>
    </source>
</evidence>
<name>A0A963Z6H7_9PROT</name>
<proteinExistence type="predicted"/>
<dbReference type="RefSeq" id="WP_227310499.1">
    <property type="nucleotide sequence ID" value="NZ_JAESVA010000016.1"/>
</dbReference>
<evidence type="ECO:0000256" key="1">
    <source>
        <dbReference type="SAM" id="Coils"/>
    </source>
</evidence>
<feature type="coiled-coil region" evidence="1">
    <location>
        <begin position="26"/>
        <end position="54"/>
    </location>
</feature>
<comment type="caution">
    <text evidence="2">The sequence shown here is derived from an EMBL/GenBank/DDBJ whole genome shotgun (WGS) entry which is preliminary data.</text>
</comment>
<dbReference type="AlphaFoldDB" id="A0A963Z6H7"/>
<keyword evidence="3" id="KW-1185">Reference proteome</keyword>
<evidence type="ECO:0000313" key="2">
    <source>
        <dbReference type="EMBL" id="MCB8883774.1"/>
    </source>
</evidence>
<reference evidence="2 3" key="1">
    <citation type="journal article" date="2021" name="Microorganisms">
        <title>Acidisoma silvae sp. nov. and Acidisomacellulosilytica sp. nov., Two Acidophilic Bacteria Isolated from Decaying Wood, Hydrolyzing Cellulose and Producing Poly-3-hydroxybutyrate.</title>
        <authorList>
            <person name="Mieszkin S."/>
            <person name="Pouder E."/>
            <person name="Uroz S."/>
            <person name="Simon-Colin C."/>
            <person name="Alain K."/>
        </authorList>
    </citation>
    <scope>NUCLEOTIDE SEQUENCE [LARGE SCALE GENOMIC DNA]</scope>
    <source>
        <strain evidence="2 3">HW T5.17</strain>
    </source>
</reference>
<keyword evidence="1" id="KW-0175">Coiled coil</keyword>
<dbReference type="EMBL" id="JAESVA010000016">
    <property type="protein sequence ID" value="MCB8883774.1"/>
    <property type="molecule type" value="Genomic_DNA"/>
</dbReference>
<dbReference type="Proteomes" id="UP000721844">
    <property type="component" value="Unassembled WGS sequence"/>
</dbReference>
<protein>
    <submittedName>
        <fullName evidence="2">Ribonuclease E inhibitor RraB</fullName>
    </submittedName>
</protein>
<gene>
    <name evidence="2" type="ORF">ACELLULO517_26230</name>
</gene>
<organism evidence="2 3">
    <name type="scientific">Acidisoma cellulosilyticum</name>
    <dbReference type="NCBI Taxonomy" id="2802395"/>
    <lineage>
        <taxon>Bacteria</taxon>
        <taxon>Pseudomonadati</taxon>
        <taxon>Pseudomonadota</taxon>
        <taxon>Alphaproteobacteria</taxon>
        <taxon>Acetobacterales</taxon>
        <taxon>Acidocellaceae</taxon>
        <taxon>Acidisoma</taxon>
    </lineage>
</organism>